<accession>A0A1P8WF18</accession>
<sequence length="40" mass="4823">MFEIWREKFFLVPKLPLPVPLADTNGYVLRPYRANRIFTI</sequence>
<organism evidence="1 2">
    <name type="scientific">Fuerstiella marisgermanici</name>
    <dbReference type="NCBI Taxonomy" id="1891926"/>
    <lineage>
        <taxon>Bacteria</taxon>
        <taxon>Pseudomonadati</taxon>
        <taxon>Planctomycetota</taxon>
        <taxon>Planctomycetia</taxon>
        <taxon>Planctomycetales</taxon>
        <taxon>Planctomycetaceae</taxon>
        <taxon>Fuerstiella</taxon>
    </lineage>
</organism>
<gene>
    <name evidence="1" type="ORF">Fuma_02283</name>
</gene>
<reference evidence="1 2" key="1">
    <citation type="journal article" date="2016" name="Front. Microbiol.">
        <title>Fuerstia marisgermanicae gen. nov., sp. nov., an Unusual Member of the Phylum Planctomycetes from the German Wadden Sea.</title>
        <authorList>
            <person name="Kohn T."/>
            <person name="Heuer A."/>
            <person name="Jogler M."/>
            <person name="Vollmers J."/>
            <person name="Boedeker C."/>
            <person name="Bunk B."/>
            <person name="Rast P."/>
            <person name="Borchert D."/>
            <person name="Glockner I."/>
            <person name="Freese H.M."/>
            <person name="Klenk H.P."/>
            <person name="Overmann J."/>
            <person name="Kaster A.K."/>
            <person name="Rohde M."/>
            <person name="Wiegand S."/>
            <person name="Jogler C."/>
        </authorList>
    </citation>
    <scope>NUCLEOTIDE SEQUENCE [LARGE SCALE GENOMIC DNA]</scope>
    <source>
        <strain evidence="1 2">NH11</strain>
    </source>
</reference>
<name>A0A1P8WF18_9PLAN</name>
<evidence type="ECO:0000313" key="2">
    <source>
        <dbReference type="Proteomes" id="UP000187735"/>
    </source>
</evidence>
<evidence type="ECO:0000313" key="1">
    <source>
        <dbReference type="EMBL" id="APZ92672.1"/>
    </source>
</evidence>
<keyword evidence="2" id="KW-1185">Reference proteome</keyword>
<dbReference type="STRING" id="1891926.Fuma_02283"/>
<protein>
    <submittedName>
        <fullName evidence="1">Uncharacterized protein</fullName>
    </submittedName>
</protein>
<dbReference type="EMBL" id="CP017641">
    <property type="protein sequence ID" value="APZ92672.1"/>
    <property type="molecule type" value="Genomic_DNA"/>
</dbReference>
<dbReference type="KEGG" id="fmr:Fuma_02283"/>
<dbReference type="AlphaFoldDB" id="A0A1P8WF18"/>
<dbReference type="Proteomes" id="UP000187735">
    <property type="component" value="Chromosome"/>
</dbReference>
<proteinExistence type="predicted"/>